<proteinExistence type="predicted"/>
<dbReference type="AlphaFoldDB" id="A0A0S7B7V6"/>
<protein>
    <submittedName>
        <fullName evidence="2">Uncharacterized protein</fullName>
    </submittedName>
</protein>
<dbReference type="EMBL" id="DF967972">
    <property type="protein sequence ID" value="GAP13548.1"/>
    <property type="molecule type" value="Genomic_DNA"/>
</dbReference>
<name>A0A0S7B7V6_9CHLR</name>
<organism evidence="2">
    <name type="scientific">Longilinea arvoryzae</name>
    <dbReference type="NCBI Taxonomy" id="360412"/>
    <lineage>
        <taxon>Bacteria</taxon>
        <taxon>Bacillati</taxon>
        <taxon>Chloroflexota</taxon>
        <taxon>Anaerolineae</taxon>
        <taxon>Anaerolineales</taxon>
        <taxon>Anaerolineaceae</taxon>
        <taxon>Longilinea</taxon>
    </lineage>
</organism>
<reference evidence="2" key="1">
    <citation type="submission" date="2015-07" db="EMBL/GenBank/DDBJ databases">
        <title>Draft Genome Sequences of Anaerolinea thermolimosa IMO-1, Bellilinea caldifistulae GOMI-1, Leptolinea tardivitalis YMTK-2, Levilinea saccharolytica KIBI-1,Longilinea arvoryzae KOME-1, Previously Described as Members of the Anaerolineaceae (Chloroflexi).</title>
        <authorList>
            <person name="Sekiguchi Y."/>
            <person name="Ohashi A."/>
            <person name="Matsuura N."/>
            <person name="Tourlousse M.D."/>
        </authorList>
    </citation>
    <scope>NUCLEOTIDE SEQUENCE [LARGE SCALE GENOMIC DNA]</scope>
    <source>
        <strain evidence="2">KOME-1</strain>
    </source>
</reference>
<evidence type="ECO:0000256" key="1">
    <source>
        <dbReference type="SAM" id="Phobius"/>
    </source>
</evidence>
<dbReference type="Proteomes" id="UP000055060">
    <property type="component" value="Unassembled WGS sequence"/>
</dbReference>
<evidence type="ECO:0000313" key="2">
    <source>
        <dbReference type="EMBL" id="GAP13548.1"/>
    </source>
</evidence>
<keyword evidence="1" id="KW-1133">Transmembrane helix</keyword>
<gene>
    <name evidence="2" type="ORF">LARV_01303</name>
</gene>
<evidence type="ECO:0000313" key="3">
    <source>
        <dbReference type="Proteomes" id="UP000055060"/>
    </source>
</evidence>
<keyword evidence="1" id="KW-0812">Transmembrane</keyword>
<feature type="transmembrane region" description="Helical" evidence="1">
    <location>
        <begin position="44"/>
        <end position="65"/>
    </location>
</feature>
<accession>A0A0S7B7V6</accession>
<sequence>MKKIKGLLSWLGQRSVIVISILIIGVGILLIWLISTGTSSKENIAIGIASISAFLAAISAIANLLSAVEAQKQRENNERPYIQGFFDSGNSGVIYFTIQNFGNSPAVDVTVKFGNAPLDYAKRPLGEVSLFSKPISFIVPGQIYRQLVNNGFTILAEGKPTKFDYTISYYSVSHQKFSESIETDLSYLKQATVPGKSIEEHLSSIHNDLDAFVKEFKSVKGFNSLLVESPDEESLRIQRTLIEEKDRPFFQQSLIKVLKKFLKRMGA</sequence>
<dbReference type="RefSeq" id="WP_075072880.1">
    <property type="nucleotide sequence ID" value="NZ_DF967972.1"/>
</dbReference>
<feature type="transmembrane region" description="Helical" evidence="1">
    <location>
        <begin position="12"/>
        <end position="32"/>
    </location>
</feature>
<dbReference type="STRING" id="360412.LARV_01303"/>
<keyword evidence="1" id="KW-0472">Membrane</keyword>
<keyword evidence="3" id="KW-1185">Reference proteome</keyword>